<keyword evidence="1" id="KW-1133">Transmembrane helix</keyword>
<keyword evidence="3" id="KW-1185">Reference proteome</keyword>
<sequence length="378" mass="42194">MYRMNKIVQLQYRQIALCNWLELSGLVERVKLIKIDLAVPAPSRSSLSHLACRERKRRGKGGERKENASKLNLIDSVYLLTDDRCNISACMSSSLQFKFSSVPCGSSLIQVQVSVNRSSQAPCDSFEFKASTNFSGSLVHRQQSTELSESGYLSGDYYPICRLSSSGVTKFACNILPLATSNTSVSERPPRLALCLFGFLSASSVSYVVSRFPEETLRFSMLAWVSVAVPIPDIWELSCLLGASCLAPRFPAFPCFWLLFTGSICAGLLYRELLWGLALCLFGFLSASSVSYVVSRFPEETLRFSMLAWVSVAVPIPDIWELSCLLGASYLAPRFPAFPCFWLLFTGSICAGLLYRELLWGYHEEAVQESYEMEEELE</sequence>
<feature type="transmembrane region" description="Helical" evidence="1">
    <location>
        <begin position="275"/>
        <end position="294"/>
    </location>
</feature>
<evidence type="ECO:0000256" key="1">
    <source>
        <dbReference type="SAM" id="Phobius"/>
    </source>
</evidence>
<comment type="caution">
    <text evidence="2">The sequence shown here is derived from an EMBL/GenBank/DDBJ whole genome shotgun (WGS) entry which is preliminary data.</text>
</comment>
<keyword evidence="1" id="KW-0812">Transmembrane</keyword>
<feature type="transmembrane region" description="Helical" evidence="1">
    <location>
        <begin position="250"/>
        <end position="269"/>
    </location>
</feature>
<protein>
    <submittedName>
        <fullName evidence="2">Uncharacterized protein</fullName>
    </submittedName>
</protein>
<gene>
    <name evidence="2" type="ORF">M5K25_018766</name>
</gene>
<name>A0ABD0UK16_DENTH</name>
<feature type="transmembrane region" description="Helical" evidence="1">
    <location>
        <begin position="336"/>
        <end position="355"/>
    </location>
</feature>
<evidence type="ECO:0000313" key="3">
    <source>
        <dbReference type="Proteomes" id="UP001552299"/>
    </source>
</evidence>
<evidence type="ECO:0000313" key="2">
    <source>
        <dbReference type="EMBL" id="KAL0910687.1"/>
    </source>
</evidence>
<organism evidence="2 3">
    <name type="scientific">Dendrobium thyrsiflorum</name>
    <name type="common">Pinecone-like raceme dendrobium</name>
    <name type="synonym">Orchid</name>
    <dbReference type="NCBI Taxonomy" id="117978"/>
    <lineage>
        <taxon>Eukaryota</taxon>
        <taxon>Viridiplantae</taxon>
        <taxon>Streptophyta</taxon>
        <taxon>Embryophyta</taxon>
        <taxon>Tracheophyta</taxon>
        <taxon>Spermatophyta</taxon>
        <taxon>Magnoliopsida</taxon>
        <taxon>Liliopsida</taxon>
        <taxon>Asparagales</taxon>
        <taxon>Orchidaceae</taxon>
        <taxon>Epidendroideae</taxon>
        <taxon>Malaxideae</taxon>
        <taxon>Dendrobiinae</taxon>
        <taxon>Dendrobium</taxon>
    </lineage>
</organism>
<reference evidence="2 3" key="1">
    <citation type="journal article" date="2024" name="Plant Biotechnol. J.">
        <title>Dendrobium thyrsiflorum genome and its molecular insights into genes involved in important horticultural traits.</title>
        <authorList>
            <person name="Chen B."/>
            <person name="Wang J.Y."/>
            <person name="Zheng P.J."/>
            <person name="Li K.L."/>
            <person name="Liang Y.M."/>
            <person name="Chen X.F."/>
            <person name="Zhang C."/>
            <person name="Zhao X."/>
            <person name="He X."/>
            <person name="Zhang G.Q."/>
            <person name="Liu Z.J."/>
            <person name="Xu Q."/>
        </authorList>
    </citation>
    <scope>NUCLEOTIDE SEQUENCE [LARGE SCALE GENOMIC DNA]</scope>
    <source>
        <strain evidence="2">GZMU011</strain>
    </source>
</reference>
<dbReference type="Proteomes" id="UP001552299">
    <property type="component" value="Unassembled WGS sequence"/>
</dbReference>
<accession>A0ABD0UK16</accession>
<keyword evidence="1" id="KW-0472">Membrane</keyword>
<dbReference type="AlphaFoldDB" id="A0ABD0UK16"/>
<dbReference type="EMBL" id="JANQDX010000015">
    <property type="protein sequence ID" value="KAL0910687.1"/>
    <property type="molecule type" value="Genomic_DNA"/>
</dbReference>
<proteinExistence type="predicted"/>